<feature type="region of interest" description="Disordered" evidence="1">
    <location>
        <begin position="1"/>
        <end position="39"/>
    </location>
</feature>
<feature type="region of interest" description="Disordered" evidence="1">
    <location>
        <begin position="112"/>
        <end position="131"/>
    </location>
</feature>
<accession>A0ABR2T0S5</accession>
<evidence type="ECO:0000313" key="2">
    <source>
        <dbReference type="EMBL" id="KAK9030905.1"/>
    </source>
</evidence>
<comment type="caution">
    <text evidence="2">The sequence shown here is derived from an EMBL/GenBank/DDBJ whole genome shotgun (WGS) entry which is preliminary data.</text>
</comment>
<feature type="compositionally biased region" description="Low complexity" evidence="1">
    <location>
        <begin position="9"/>
        <end position="18"/>
    </location>
</feature>
<evidence type="ECO:0000256" key="1">
    <source>
        <dbReference type="SAM" id="MobiDB-lite"/>
    </source>
</evidence>
<proteinExistence type="predicted"/>
<protein>
    <submittedName>
        <fullName evidence="2">Uncharacterized protein</fullName>
    </submittedName>
</protein>
<dbReference type="Proteomes" id="UP001396334">
    <property type="component" value="Unassembled WGS sequence"/>
</dbReference>
<keyword evidence="3" id="KW-1185">Reference proteome</keyword>
<dbReference type="EMBL" id="JBBPBN010000010">
    <property type="protein sequence ID" value="KAK9030905.1"/>
    <property type="molecule type" value="Genomic_DNA"/>
</dbReference>
<organism evidence="2 3">
    <name type="scientific">Hibiscus sabdariffa</name>
    <name type="common">roselle</name>
    <dbReference type="NCBI Taxonomy" id="183260"/>
    <lineage>
        <taxon>Eukaryota</taxon>
        <taxon>Viridiplantae</taxon>
        <taxon>Streptophyta</taxon>
        <taxon>Embryophyta</taxon>
        <taxon>Tracheophyta</taxon>
        <taxon>Spermatophyta</taxon>
        <taxon>Magnoliopsida</taxon>
        <taxon>eudicotyledons</taxon>
        <taxon>Gunneridae</taxon>
        <taxon>Pentapetalae</taxon>
        <taxon>rosids</taxon>
        <taxon>malvids</taxon>
        <taxon>Malvales</taxon>
        <taxon>Malvaceae</taxon>
        <taxon>Malvoideae</taxon>
        <taxon>Hibiscus</taxon>
    </lineage>
</organism>
<sequence length="131" mass="14361">MKAKQVLLKGSSSASKGGNRAENEISDIVPKPNLDGRTMTSGVVLDRRLSKVKGVTRRSSYPTRRKPHDQKENTNPNMVDVGEWARELSKLSELMPSENGDTRSIQLVETNSETDGHIGNVSGLEKIKNSS</sequence>
<reference evidence="2 3" key="1">
    <citation type="journal article" date="2024" name="G3 (Bethesda)">
        <title>Genome assembly of Hibiscus sabdariffa L. provides insights into metabolisms of medicinal natural products.</title>
        <authorList>
            <person name="Kim T."/>
        </authorList>
    </citation>
    <scope>NUCLEOTIDE SEQUENCE [LARGE SCALE GENOMIC DNA]</scope>
    <source>
        <strain evidence="2">TK-2024</strain>
        <tissue evidence="2">Old leaves</tissue>
    </source>
</reference>
<name>A0ABR2T0S5_9ROSI</name>
<evidence type="ECO:0000313" key="3">
    <source>
        <dbReference type="Proteomes" id="UP001396334"/>
    </source>
</evidence>
<feature type="region of interest" description="Disordered" evidence="1">
    <location>
        <begin position="53"/>
        <end position="78"/>
    </location>
</feature>
<gene>
    <name evidence="2" type="ORF">V6N11_032309</name>
</gene>